<keyword evidence="2" id="KW-0596">Phosphopantetheine</keyword>
<dbReference type="SUPFAM" id="SSF56801">
    <property type="entry name" value="Acetyl-CoA synthetase-like"/>
    <property type="match status" value="4"/>
</dbReference>
<evidence type="ECO:0000256" key="1">
    <source>
        <dbReference type="ARBA" id="ARBA00001957"/>
    </source>
</evidence>
<dbReference type="Proteomes" id="UP001500449">
    <property type="component" value="Unassembled WGS sequence"/>
</dbReference>
<feature type="domain" description="Carrier" evidence="7">
    <location>
        <begin position="4624"/>
        <end position="4699"/>
    </location>
</feature>
<dbReference type="InterPro" id="IPR020802">
    <property type="entry name" value="TesA-like"/>
</dbReference>
<dbReference type="PROSITE" id="PS00455">
    <property type="entry name" value="AMP_BINDING"/>
    <property type="match status" value="4"/>
</dbReference>
<evidence type="ECO:0000256" key="2">
    <source>
        <dbReference type="ARBA" id="ARBA00022450"/>
    </source>
</evidence>
<dbReference type="InterPro" id="IPR020806">
    <property type="entry name" value="PKS_PP-bd"/>
</dbReference>
<dbReference type="Gene3D" id="3.40.50.12780">
    <property type="entry name" value="N-terminal domain of ligase-like"/>
    <property type="match status" value="2"/>
</dbReference>
<dbReference type="PROSITE" id="PS50075">
    <property type="entry name" value="CARRIER"/>
    <property type="match status" value="4"/>
</dbReference>
<dbReference type="Gene3D" id="3.30.559.30">
    <property type="entry name" value="Nonribosomal peptide synthetase, condensation domain"/>
    <property type="match status" value="5"/>
</dbReference>
<organism evidence="8 9">
    <name type="scientific">Pseudonocardia ailaonensis</name>
    <dbReference type="NCBI Taxonomy" id="367279"/>
    <lineage>
        <taxon>Bacteria</taxon>
        <taxon>Bacillati</taxon>
        <taxon>Actinomycetota</taxon>
        <taxon>Actinomycetes</taxon>
        <taxon>Pseudonocardiales</taxon>
        <taxon>Pseudonocardiaceae</taxon>
        <taxon>Pseudonocardia</taxon>
    </lineage>
</organism>
<keyword evidence="5" id="KW-0045">Antibiotic biosynthesis</keyword>
<dbReference type="Gene3D" id="3.40.50.980">
    <property type="match status" value="4"/>
</dbReference>
<dbReference type="SUPFAM" id="SSF52777">
    <property type="entry name" value="CoA-dependent acyltransferases"/>
    <property type="match status" value="10"/>
</dbReference>
<dbReference type="SUPFAM" id="SSF47336">
    <property type="entry name" value="ACP-like"/>
    <property type="match status" value="4"/>
</dbReference>
<gene>
    <name evidence="8" type="ORF">GCM10009836_38880</name>
</gene>
<evidence type="ECO:0000313" key="9">
    <source>
        <dbReference type="Proteomes" id="UP001500449"/>
    </source>
</evidence>
<name>A0ABN2N7U7_9PSEU</name>
<feature type="region of interest" description="Disordered" evidence="6">
    <location>
        <begin position="1260"/>
        <end position="1280"/>
    </location>
</feature>
<feature type="region of interest" description="Disordered" evidence="6">
    <location>
        <begin position="1025"/>
        <end position="1054"/>
    </location>
</feature>
<dbReference type="Pfam" id="PF00668">
    <property type="entry name" value="Condensation"/>
    <property type="match status" value="5"/>
</dbReference>
<feature type="domain" description="Carrier" evidence="7">
    <location>
        <begin position="2071"/>
        <end position="2149"/>
    </location>
</feature>
<protein>
    <recommendedName>
        <fullName evidence="7">Carrier domain-containing protein</fullName>
    </recommendedName>
</protein>
<feature type="domain" description="Carrier" evidence="7">
    <location>
        <begin position="3140"/>
        <end position="3214"/>
    </location>
</feature>
<keyword evidence="4" id="KW-0677">Repeat</keyword>
<comment type="caution">
    <text evidence="8">The sequence shown here is derived from an EMBL/GenBank/DDBJ whole genome shotgun (WGS) entry which is preliminary data.</text>
</comment>
<dbReference type="InterPro" id="IPR045851">
    <property type="entry name" value="AMP-bd_C_sf"/>
</dbReference>
<keyword evidence="9" id="KW-1185">Reference proteome</keyword>
<evidence type="ECO:0000256" key="3">
    <source>
        <dbReference type="ARBA" id="ARBA00022553"/>
    </source>
</evidence>
<dbReference type="SMART" id="SM01294">
    <property type="entry name" value="PKS_PP_betabranch"/>
    <property type="match status" value="1"/>
</dbReference>
<dbReference type="Gene3D" id="3.30.559.10">
    <property type="entry name" value="Chloramphenicol acetyltransferase-like domain"/>
    <property type="match status" value="5"/>
</dbReference>
<dbReference type="InterPro" id="IPR001031">
    <property type="entry name" value="Thioesterase"/>
</dbReference>
<feature type="domain" description="Carrier" evidence="7">
    <location>
        <begin position="946"/>
        <end position="1020"/>
    </location>
</feature>
<dbReference type="Pfam" id="PF00550">
    <property type="entry name" value="PP-binding"/>
    <property type="match status" value="4"/>
</dbReference>
<dbReference type="SMART" id="SM00824">
    <property type="entry name" value="PKS_TE"/>
    <property type="match status" value="1"/>
</dbReference>
<feature type="region of interest" description="Disordered" evidence="6">
    <location>
        <begin position="925"/>
        <end position="949"/>
    </location>
</feature>
<dbReference type="InterPro" id="IPR001242">
    <property type="entry name" value="Condensation_dom"/>
</dbReference>
<dbReference type="Pfam" id="PF00501">
    <property type="entry name" value="AMP-binding"/>
    <property type="match status" value="4"/>
</dbReference>
<evidence type="ECO:0000256" key="4">
    <source>
        <dbReference type="ARBA" id="ARBA00022737"/>
    </source>
</evidence>
<dbReference type="NCBIfam" id="TIGR01720">
    <property type="entry name" value="NRPS-para261"/>
    <property type="match status" value="1"/>
</dbReference>
<evidence type="ECO:0000256" key="5">
    <source>
        <dbReference type="ARBA" id="ARBA00023194"/>
    </source>
</evidence>
<dbReference type="Pfam" id="PF00975">
    <property type="entry name" value="Thioesterase"/>
    <property type="match status" value="1"/>
</dbReference>
<dbReference type="Gene3D" id="3.30.300.30">
    <property type="match status" value="4"/>
</dbReference>
<dbReference type="Pfam" id="PF13193">
    <property type="entry name" value="AMP-binding_C"/>
    <property type="match status" value="3"/>
</dbReference>
<dbReference type="SMART" id="SM00823">
    <property type="entry name" value="PKS_PP"/>
    <property type="match status" value="4"/>
</dbReference>
<evidence type="ECO:0000256" key="6">
    <source>
        <dbReference type="SAM" id="MobiDB-lite"/>
    </source>
</evidence>
<dbReference type="CDD" id="cd05930">
    <property type="entry name" value="A_NRPS"/>
    <property type="match status" value="2"/>
</dbReference>
<dbReference type="InterPro" id="IPR042099">
    <property type="entry name" value="ANL_N_sf"/>
</dbReference>
<dbReference type="NCBIfam" id="NF003417">
    <property type="entry name" value="PRK04813.1"/>
    <property type="match status" value="7"/>
</dbReference>
<dbReference type="NCBIfam" id="TIGR01733">
    <property type="entry name" value="AA-adenyl-dom"/>
    <property type="match status" value="4"/>
</dbReference>
<dbReference type="InterPro" id="IPR010071">
    <property type="entry name" value="AA_adenyl_dom"/>
</dbReference>
<dbReference type="PROSITE" id="PS00012">
    <property type="entry name" value="PHOSPHOPANTETHEINE"/>
    <property type="match status" value="4"/>
</dbReference>
<keyword evidence="3" id="KW-0597">Phosphoprotein</keyword>
<dbReference type="SUPFAM" id="SSF53474">
    <property type="entry name" value="alpha/beta-Hydrolases"/>
    <property type="match status" value="1"/>
</dbReference>
<accession>A0ABN2N7U7</accession>
<evidence type="ECO:0000313" key="8">
    <source>
        <dbReference type="EMBL" id="GAA1855054.1"/>
    </source>
</evidence>
<dbReference type="InterPro" id="IPR029058">
    <property type="entry name" value="AB_hydrolase_fold"/>
</dbReference>
<dbReference type="InterPro" id="IPR010060">
    <property type="entry name" value="NRPS_synth"/>
</dbReference>
<dbReference type="PANTHER" id="PTHR45527:SF1">
    <property type="entry name" value="FATTY ACID SYNTHASE"/>
    <property type="match status" value="1"/>
</dbReference>
<dbReference type="InterPro" id="IPR000873">
    <property type="entry name" value="AMP-dep_synth/lig_dom"/>
</dbReference>
<proteinExistence type="predicted"/>
<dbReference type="InterPro" id="IPR020845">
    <property type="entry name" value="AMP-binding_CS"/>
</dbReference>
<dbReference type="CDD" id="cd19540">
    <property type="entry name" value="LCL_NRPS-like"/>
    <property type="match status" value="1"/>
</dbReference>
<dbReference type="InterPro" id="IPR036736">
    <property type="entry name" value="ACP-like_sf"/>
</dbReference>
<dbReference type="EMBL" id="BAAAQK010000012">
    <property type="protein sequence ID" value="GAA1855054.1"/>
    <property type="molecule type" value="Genomic_DNA"/>
</dbReference>
<dbReference type="InterPro" id="IPR025110">
    <property type="entry name" value="AMP-bd_C"/>
</dbReference>
<evidence type="ECO:0000259" key="7">
    <source>
        <dbReference type="PROSITE" id="PS50075"/>
    </source>
</evidence>
<dbReference type="Gene3D" id="1.10.1200.10">
    <property type="entry name" value="ACP-like"/>
    <property type="match status" value="3"/>
</dbReference>
<dbReference type="InterPro" id="IPR006162">
    <property type="entry name" value="Ppantetheine_attach_site"/>
</dbReference>
<reference evidence="8 9" key="1">
    <citation type="journal article" date="2019" name="Int. J. Syst. Evol. Microbiol.">
        <title>The Global Catalogue of Microorganisms (GCM) 10K type strain sequencing project: providing services to taxonomists for standard genome sequencing and annotation.</title>
        <authorList>
            <consortium name="The Broad Institute Genomics Platform"/>
            <consortium name="The Broad Institute Genome Sequencing Center for Infectious Disease"/>
            <person name="Wu L."/>
            <person name="Ma J."/>
        </authorList>
    </citation>
    <scope>NUCLEOTIDE SEQUENCE [LARGE SCALE GENOMIC DNA]</scope>
    <source>
        <strain evidence="8 9">JCM 16009</strain>
    </source>
</reference>
<dbReference type="InterPro" id="IPR009081">
    <property type="entry name" value="PP-bd_ACP"/>
</dbReference>
<dbReference type="PANTHER" id="PTHR45527">
    <property type="entry name" value="NONRIBOSOMAL PEPTIDE SYNTHETASE"/>
    <property type="match status" value="1"/>
</dbReference>
<comment type="cofactor">
    <cofactor evidence="1">
        <name>pantetheine 4'-phosphate</name>
        <dbReference type="ChEBI" id="CHEBI:47942"/>
    </cofactor>
</comment>
<dbReference type="Gene3D" id="3.40.50.1820">
    <property type="entry name" value="alpha/beta hydrolase"/>
    <property type="match status" value="1"/>
</dbReference>
<dbReference type="CDD" id="cd19543">
    <property type="entry name" value="DCL_NRPS"/>
    <property type="match status" value="3"/>
</dbReference>
<dbReference type="Gene3D" id="2.30.38.10">
    <property type="entry name" value="Luciferase, Domain 3"/>
    <property type="match status" value="2"/>
</dbReference>
<dbReference type="InterPro" id="IPR023213">
    <property type="entry name" value="CAT-like_dom_sf"/>
</dbReference>
<sequence length="4961" mass="522704">MSSGKAASAASAPARKSRIEEVLPLSPLQEGLLHHALRAAEDGTADVYTAQLVLDLDGGPDGGIDVERLRRAGQALLERHANLRTAFTHQRSGPVQVVLREVVLPFAAADVSGEADPEAACAALVGAAGAEPFDPAAPPLIRLLVVRLSATRSRLAITNHHILLDGWSTPLLVADLLALYESDGDPAGLPRVRPFRDHLAWLGRQDRDASLRTWGEALDGVEACVVAPGHEEGLPARAEVPLPRETAAGLVRLAAATGVTLNTVVQVAWALLLGHTTGRRDVVFGATVSGRPPQVPGVESMVGLFINTVPVRVDLDPAETLEALLRRVQAEQVALLDHHYLNLADVQRAAGGGELFDTLAVFESYPVDTNALDPSRNGLTVTGVQGRDATHYPLTLLAHPENDLELGIAHRVPPTVIEPMLARFGRILHTLAETPSTPVGALPVLDGEERAALLDLPNRTASGEPARTLASVLEPADPQRVAVIGGDVRLTYGELDARANRLARLVAARGIGPEDVVAVALPRTPDLVVAVLAVIRAGAAYLPVDPRYPADRIRSVLDQASPAAILTADGVDLPDHGTPVVGLDDGAGLSPQRLTDADRVRALDPAHPAYVIFTSGSTGVPKGVVLPQANVVRLVEWAAERLGAGALDHAVFSTSLSFDVSVFELFAPLRAGGTLEIVDDVLAAPEVESPTLVSGVPTAVEALLAGAPLHAQTVVLAGEATSRELVRALQRDAVVHNFYGPTETTVYSTAHRTRPGDTGPVPIGTPARDTTAYVLDAALRPVPEGVPGELYLGGYQLARGYLGRPGLTAGRFVVNPFGDGRLYRTGDLVRWHAGELEYRGRTDDQVKVRGFRIELGEITAALLACGATGAATIVRTDGPAGAEIVSYVVGPANGEDLRTQLAARLPSHMVPSAVLVLDALPTTPNGKLDRGRLPAPERAGNAASRPPSTPLEETLCGLFGEVLGVPVGVDDSFFALGGHSLLATRLVARIRKVLDLRLPVREIFDAPTVARLAASIEAAAAVERSAGATPASPDPAESFPSTERPPLVPRERPAEPPLSFAQQRLWFLYRLEGPSSTYSIPSAARFPRDTDTAALAEAVRDVVARHESLRTLFPDRDGTPYQRILGSSDPEWTLEVPVVDIPAEDLHTALAADADEPFLLESELPVRARILVLPSGEAVLSIVVHHIAGDEWSTTPLLADLGAAYTARADGRAPAWAPLPVQYADFALWQREVLGTEEDRQSLVSRQLAHWRTALDGLPAEIPVPRDRPRPAVPTGRGGTAPFTLPAPIAGALRALAAETGVSPFILAQTAVAVVLHKLGAGTDIPLGTPIAGRTDDALDGLVGFFVNTLVLRTDLSGDPTLREVLGRARETALAAYAHQDLPFERVVDVVLSSSGAPERALNRQPLFQTMVTYQVTEEAAAGSLDARAVAVELRTSKFDMSVDFVEDRGAMGGSVNYALDLFEPETAARFAERVVQVLTAFAERPDAALRAIEVTTPAERAEVVTGWNDTDLDVPAETLPALFAEWVRSTPDAVALVDGSTRLTYRELDARAAGLAARLSAAGIGPEQVVGVHLERSADLVTALLGILKAGAAFVPVEPSWPAARIAQVCESAGAAAVVSASPEAAGAAAVVSAAPEVVGSAPLVSSSPVAAGESGGPEAGLGAGAGVLPSGLPVFAVDGPEAPEWMDVRVDPEGLAYVMFTSGSTGVPKGAMIRHAAICARLRWQQGPGMLAYGPGDAALFKAPMGFDISVNEIFLPLATGGAVVVAEPGGERDAEYLLDLVVRERVSFVYVVSSMLDMWLQMPAVHEAARVLKHVWCGGEVLTPELFDRFRAVFPSVMYHGYGPAEATIGVSHQSYRGEQRRDRITIGVPNPNTRIHVLDDGLHPVPPGVVGELYTGGLPLGRGYVHEPALTAARFVADPFASERAGAGRDGADGAGSSGGARLYRTGDLARWTSDGLLEFVGRADYQVKIRGMRVELEEIEATLAAHPAVRQAVVTVRGNSIHAYTVTTPTPPQPADVLEWAREHLPEHMVPSTVTLLGAFPLMASGKVDRKALPDPGMAAPVAGRAPATATEAALAALVGQVLGLDTVGSAVDLDTSFFALGGDSIVSIQLVSRARAAGFALSPRDVFEQRTVAALARVLDGRAPAEAPTVTEHRELVAAAPGDLDRWRRRFPGLTEVWPLSPLQQGLYFHSTLNADSAGGDVYVAQTVLDLDGPLDPERLRVAATRLVARHPVLRTAFVEGADGLPVQLVVDGVEPEFTVVEDADADADADAETRERLRPFDLTVPPLVRFLLRPRDGGHRLVLTNHHIVLDGWSTPLLVRDLLDLYAGTAAAEPPSYRTYLRWLADQDTDASREAWRHALRTAEEPTLLLPGSPEEPTVPVGVGADLDDDRTTAVTGLARERGVTLSTVLQTAWAILLGGLTGRTAVTFGTTVAGRPPALPGVEDMVGLFINTVPVHVSLAAAETVGDLLERVQAEQSVLLDHQHLGLADIARTSPVGGGELFDTLTVVESYPLDEAAVGAAESAAGLRLADVEGHDATHYPAVLVIRPGERLGLEIKYRPDVLDADAAHLLLARLDGLLATMTARPELPVGRLDVLTAAERASVVEDWNDTDQEVPAETLPVLFAEWVRSTPDALALVDGSTRLTYRELDARAAGLAARLFAAGIGPEQVVGVHLERSADLVTALLGILKAGAAFVPVEPSWPAARIAQVCESAGAAAVVSSSPEASGAAALVSASPVASGEAGGRGPAAGLGVLPSGLPVFAVDGPEAPEWTDVPVDPEGLAYVMFTSGSTGVPKGAMIRHSAICARLRWQQGPEMLRYGPGDAALFKAPMGFDISVNEVFLPLATGGAVVVAEPGGERDAEYLLDLVVRERVSFVYIVSSMLDMWLQMPAVHEAARVLKHVWCGGEVLTPELFDRFRAVFPSVMYHGYGPAEATIGVSHQSYRGEQRRDRITIGVPNPNTRIYVLDQGLAPVAPGVTGELYTGGLPLGRGYVNSPGLTAARFVADPFGRGRLYRTGDLARWTADGLLEFVGRADYQVKIRGMRVELEEIEATLAAHPAVRQAVVTVRGNAVHAYVVGEQADVLSWAREQLPEHMVPSTMTLLAAFPLMASGKVDRTELPVPEVEATTGRAAEGATEELLAGLVAEVLGLPAVGAEESFFALGGDSIVAIQLVSRARAAGLALSPRDVFDHKTVTALARVLDERPAPDPLRGTEVDASGTGRIPITPIVAEMVGRGGEFRRFSQAVLLATPPGTTREHVTAALRAVLDRHDVLRGRLRRSGKEWVFTTTPVGTVDPESVLHSVSVPGTDGADFRAVVATEFDAAADRLDPAAGVVLQAVWFDGPDRGRLLVLAHHLVVDGVSWRILVPDLISAGEQAGAGAVPVLEPVGTSFRGWALGLTGADRETERPVWERVLAGPDPLLGSRPIDAARDLVGTAAEIAVELPAAVTEAVLTRVPAAFRAGVEDVLLTALALAVGEHRGGGAPSVLVGLEGHGREEEAVPGAELSRTVGWFTTVYPARLDLTGLDPADGVGAVARVKEQLRALPNRGIGFGLLDPPLRAAPQIRFNYLGRFDTTGPVASRDGWDTADEFGALGGAVDDSTPVSAALDVNAIVEAGPDGPVLRASWAYATGVLTEDEVRALADRWIAALHRLGGIERGTLTPSDVLAPVTQDQLDLWQRDRPGLTDVWPLSPLQEGLHFHATFDGGGTGEDVYLAQTVLDVDGPLDPERMREAATALLRRHPNLGAAFVHGRDGVPVQVVEAGVRPGFTVLDLREDSGSAEERVREDRLRPFDMAVAPLLRFTLMVLGDERHRLLVTNHHIVLDGWSLPLVVRDLFDLYAGTAGAPPRPFRDHLARLAALDPAATHAAWAEALDGFDQPTLLAVPGGGSTEALSVDLPAGPVTALARAEGVTLNTVVQLAWGLVLGVHTGRDDVAFGTTVSGRPPALAGAEDMIGLFINTVPVRVRARAAATLRELLRELQAEQAALLDHQHIGLAEITARTEHTELFDSLLVFESYPVDGDDVTRAQKAGGLLTSGVDVRDATHYPLTLVVTPVDEALRLEMVHRPDTLGAGTAAALLGRLRRALDALTGPDAPVAALDLLEPGEHGVLAASTGARTGTAAGPERTLPDLVAAQAARTPDAVAVVAGDRTLTYAELTTAAHRLARRLADAGIGAEDVVGLALPRTTELVVAVLGVLASGAAYLPVDPAYPADRIAFVLSDARPSAVITLRDTGTALPEATRRIVLDDPATAADLAARDGAPLTNADRARDLDPDNPAYVIYTSGSTGVPKGVPVPHRGAVGLVRWTIAELGADRLRRTVFSTSLNFDVSVFELFAPLCSGGAIGIVPDVLHAAAAFPDGPATLLSGVPSAVDALVADTPDALPPTLVLAGEALPRALADALAPREVFDLYGPTEATVYATHHRVRPGERGPVPIGRPGAGTDALVLDAALRRTPPGAVGELYLAGTQLARGYHGRAGLSAGRFVANPFGAPGERLYRTGDLARRTPAGELEYAGRADEQVKVRGYRIEPGEIESALRAHPAVSRAVVVVAEQTVLAYTVAEATGEELRTHLAGTLPAHMVPAAVVVLDAFPLTPNGKLDRRALPAPDRARSASAPTADERPLCAVFADVLGLADVGPEDSFLELGGHSLLAVRLAARLRSDTGRPVSAKALFEHPTPRALHRYLQDGAPQGLAPVLTLRRGTEPGLFCLPPAVGFGWTYARLLPHLPTDLPVHALQDPAGASGRSAWESADTYARAIREIQPHGPYRLLGWSFGATLAHLVAARLTGEGERVPVVVMLDGYPLPAEPSGVDEPLSESDAVYGLLAFTGHEPPEAPTLDDAVAATTAETSVLHGMGRGELAALVERLRTLGEIPLGGPHPRVDTTVVFLAATEGERDPGHRAQDWAPLVTGVVRAHDVATTHLGLMTEETLRATGPLIRAAFDAADREGAN</sequence>